<name>A0AAN9N1R3_CANGL</name>
<keyword evidence="2" id="KW-1185">Reference proteome</keyword>
<protein>
    <submittedName>
        <fullName evidence="1">Uncharacterized protein</fullName>
    </submittedName>
</protein>
<organism evidence="1 2">
    <name type="scientific">Canavalia gladiata</name>
    <name type="common">Sword bean</name>
    <name type="synonym">Dolichos gladiatus</name>
    <dbReference type="NCBI Taxonomy" id="3824"/>
    <lineage>
        <taxon>Eukaryota</taxon>
        <taxon>Viridiplantae</taxon>
        <taxon>Streptophyta</taxon>
        <taxon>Embryophyta</taxon>
        <taxon>Tracheophyta</taxon>
        <taxon>Spermatophyta</taxon>
        <taxon>Magnoliopsida</taxon>
        <taxon>eudicotyledons</taxon>
        <taxon>Gunneridae</taxon>
        <taxon>Pentapetalae</taxon>
        <taxon>rosids</taxon>
        <taxon>fabids</taxon>
        <taxon>Fabales</taxon>
        <taxon>Fabaceae</taxon>
        <taxon>Papilionoideae</taxon>
        <taxon>50 kb inversion clade</taxon>
        <taxon>NPAAA clade</taxon>
        <taxon>indigoferoid/millettioid clade</taxon>
        <taxon>Phaseoleae</taxon>
        <taxon>Canavalia</taxon>
    </lineage>
</organism>
<comment type="caution">
    <text evidence="1">The sequence shown here is derived from an EMBL/GenBank/DDBJ whole genome shotgun (WGS) entry which is preliminary data.</text>
</comment>
<dbReference type="Proteomes" id="UP001367508">
    <property type="component" value="Unassembled WGS sequence"/>
</dbReference>
<proteinExistence type="predicted"/>
<sequence>MEGTNTIFQSTTNVGCHAPKLWLACAPDAQPQDHMGPRFEPLREPDFLFQMSKPSKPSPVNQPTSHVSHEGAILTFRLPRLSPHILHNANLVLVCRID</sequence>
<dbReference type="AlphaFoldDB" id="A0AAN9N1R3"/>
<reference evidence="1 2" key="1">
    <citation type="submission" date="2024-01" db="EMBL/GenBank/DDBJ databases">
        <title>The genomes of 5 underutilized Papilionoideae crops provide insights into root nodulation and disease resistanc.</title>
        <authorList>
            <person name="Jiang F."/>
        </authorList>
    </citation>
    <scope>NUCLEOTIDE SEQUENCE [LARGE SCALE GENOMIC DNA]</scope>
    <source>
        <strain evidence="1">LVBAO_FW01</strain>
        <tissue evidence="1">Leaves</tissue>
    </source>
</reference>
<gene>
    <name evidence="1" type="ORF">VNO77_03762</name>
</gene>
<evidence type="ECO:0000313" key="2">
    <source>
        <dbReference type="Proteomes" id="UP001367508"/>
    </source>
</evidence>
<dbReference type="EMBL" id="JAYMYQ010000001">
    <property type="protein sequence ID" value="KAK7361688.1"/>
    <property type="molecule type" value="Genomic_DNA"/>
</dbReference>
<accession>A0AAN9N1R3</accession>
<evidence type="ECO:0000313" key="1">
    <source>
        <dbReference type="EMBL" id="KAK7361688.1"/>
    </source>
</evidence>